<evidence type="ECO:0000256" key="2">
    <source>
        <dbReference type="ARBA" id="ARBA00007853"/>
    </source>
</evidence>
<evidence type="ECO:0000256" key="5">
    <source>
        <dbReference type="ARBA" id="ARBA00023163"/>
    </source>
</evidence>
<dbReference type="GO" id="GO:0006355">
    <property type="term" value="P:regulation of DNA-templated transcription"/>
    <property type="evidence" value="ECO:0007669"/>
    <property type="project" value="InterPro"/>
</dbReference>
<evidence type="ECO:0000256" key="1">
    <source>
        <dbReference type="ARBA" id="ARBA00004123"/>
    </source>
</evidence>
<keyword evidence="12" id="KW-1185">Reference proteome</keyword>
<accession>A0A7N0U5Q3</accession>
<keyword evidence="5 8" id="KW-0804">Transcription</keyword>
<dbReference type="Proteomes" id="UP000594263">
    <property type="component" value="Unplaced"/>
</dbReference>
<feature type="domain" description="TF-B3" evidence="10">
    <location>
        <begin position="116"/>
        <end position="218"/>
    </location>
</feature>
<evidence type="ECO:0000256" key="9">
    <source>
        <dbReference type="SAM" id="MobiDB-lite"/>
    </source>
</evidence>
<comment type="subcellular location">
    <subcellularLocation>
        <location evidence="1 8">Nucleus</location>
    </subcellularLocation>
</comment>
<evidence type="ECO:0000259" key="10">
    <source>
        <dbReference type="PROSITE" id="PS50863"/>
    </source>
</evidence>
<comment type="function">
    <text evidence="8">Auxin response factors (ARFs) are transcriptional factors that bind specifically to the DNA sequence 5'-TGTCTC-3' found in the auxin-responsive promoter elements (AuxREs).</text>
</comment>
<name>A0A7N0U5Q3_KALFE</name>
<keyword evidence="6 8" id="KW-0539">Nucleus</keyword>
<dbReference type="PANTHER" id="PTHR31384:SF25">
    <property type="entry name" value="AUXIN RESPONSE FACTOR"/>
    <property type="match status" value="1"/>
</dbReference>
<dbReference type="GO" id="GO:0003677">
    <property type="term" value="F:DNA binding"/>
    <property type="evidence" value="ECO:0007669"/>
    <property type="project" value="UniProtKB-KW"/>
</dbReference>
<dbReference type="AlphaFoldDB" id="A0A7N0U5Q3"/>
<evidence type="ECO:0000313" key="12">
    <source>
        <dbReference type="Proteomes" id="UP000594263"/>
    </source>
</evidence>
<dbReference type="InterPro" id="IPR010525">
    <property type="entry name" value="ARF_dom"/>
</dbReference>
<evidence type="ECO:0000256" key="7">
    <source>
        <dbReference type="ARBA" id="ARBA00023294"/>
    </source>
</evidence>
<sequence length="725" mass="81230">MDGRRHELDEALWHGSAGHDIYIPQVGDLVAYFPQGHLEQVKACTNHDDDLDTSSLFKLPSKILCSVIDVQLKAESKTDEVFARITLHPEAKQEMSEWEEMNDECRSASIRNVKIFSKILTSSDTSPQGGFTVPKRFAEEALPSLDMSQQPPIQDLTATDIHGKAWTFRHIFRGNPKRHLLTCGWHPFLNNKQVAAGDTCIFVRGSNGELRIGIRRALRKENSTTSVISGHDMQLGALASAFNALLYGTIFVVYYHPWTRSSDFIVPYAKYVKSVKIQCSIGARFTTSLEGEESERKRSTGRVIAIDDLDCLRWPGSEWKRLKICSYFVFLICCAVMDGYPNFGIDTTLVLATVYVDQVEWEAGMSEKLVRPGRISLWSIESLEPDRRGCMLLPPSKKLSRPGLLPTHVNDGNGITLQGSSSSCQGRGNKGTGAPVPSCSWPSSDPFPAYQCAMQIDKFNPQEYYSGASTYPLGLQGASSPLLSLWPSASGDGGESSNMADVNGRFLSHDPDEANGLVAKQKELDKHMVFGFNLASTLPEFPSPRPTTASHELHRRRRRSTPMTSPSTCDAKHVSEPRLTEANNHCMKLGCCLTLHDTHAKVKKCLQVRKHGCKVSISIDLTRFNSYKEVIFELDQMFKFEGKLIDGSREWQVTYIDHEVEYRNSLLMIRISSSHGILRCIVGNWWYVLFYINRKFKLIVKRLLILPKECMEEQLPAECCATAAA</sequence>
<keyword evidence="3 8" id="KW-0805">Transcription regulation</keyword>
<dbReference type="PROSITE" id="PS50863">
    <property type="entry name" value="B3"/>
    <property type="match status" value="1"/>
</dbReference>
<comment type="similarity">
    <text evidence="2 8">Belongs to the ARF family.</text>
</comment>
<evidence type="ECO:0000256" key="3">
    <source>
        <dbReference type="ARBA" id="ARBA00023015"/>
    </source>
</evidence>
<dbReference type="Gene3D" id="2.40.330.10">
    <property type="entry name" value="DNA-binding pseudobarrel domain"/>
    <property type="match status" value="1"/>
</dbReference>
<dbReference type="GO" id="GO:0009734">
    <property type="term" value="P:auxin-activated signaling pathway"/>
    <property type="evidence" value="ECO:0007669"/>
    <property type="project" value="UniProtKB-KW"/>
</dbReference>
<keyword evidence="4 8" id="KW-0238">DNA-binding</keyword>
<dbReference type="EnsemblPlants" id="Kaladp0054s0029.1.v1.1">
    <property type="protein sequence ID" value="Kaladp0054s0029.1.v1.1"/>
    <property type="gene ID" value="Kaladp0054s0029.v1.1"/>
</dbReference>
<dbReference type="Pfam" id="PF02362">
    <property type="entry name" value="B3"/>
    <property type="match status" value="1"/>
</dbReference>
<organism evidence="11 12">
    <name type="scientific">Kalanchoe fedtschenkoi</name>
    <name type="common">Lavender scallops</name>
    <name type="synonym">South American air plant</name>
    <dbReference type="NCBI Taxonomy" id="63787"/>
    <lineage>
        <taxon>Eukaryota</taxon>
        <taxon>Viridiplantae</taxon>
        <taxon>Streptophyta</taxon>
        <taxon>Embryophyta</taxon>
        <taxon>Tracheophyta</taxon>
        <taxon>Spermatophyta</taxon>
        <taxon>Magnoliopsida</taxon>
        <taxon>eudicotyledons</taxon>
        <taxon>Gunneridae</taxon>
        <taxon>Pentapetalae</taxon>
        <taxon>Saxifragales</taxon>
        <taxon>Crassulaceae</taxon>
        <taxon>Kalanchoe</taxon>
    </lineage>
</organism>
<evidence type="ECO:0000256" key="8">
    <source>
        <dbReference type="RuleBase" id="RU004561"/>
    </source>
</evidence>
<evidence type="ECO:0000313" key="11">
    <source>
        <dbReference type="EnsemblPlants" id="Kaladp0054s0029.1.v1.1"/>
    </source>
</evidence>
<dbReference type="PANTHER" id="PTHR31384">
    <property type="entry name" value="AUXIN RESPONSE FACTOR 4-RELATED"/>
    <property type="match status" value="1"/>
</dbReference>
<dbReference type="FunFam" id="2.40.330.10:FF:000001">
    <property type="entry name" value="Auxin response factor"/>
    <property type="match status" value="1"/>
</dbReference>
<proteinExistence type="inferred from homology"/>
<dbReference type="CDD" id="cd10017">
    <property type="entry name" value="B3_DNA"/>
    <property type="match status" value="1"/>
</dbReference>
<dbReference type="InterPro" id="IPR044835">
    <property type="entry name" value="ARF_plant"/>
</dbReference>
<dbReference type="GO" id="GO:0005634">
    <property type="term" value="C:nucleus"/>
    <property type="evidence" value="ECO:0007669"/>
    <property type="project" value="UniProtKB-SubCell"/>
</dbReference>
<feature type="region of interest" description="Disordered" evidence="9">
    <location>
        <begin position="418"/>
        <end position="438"/>
    </location>
</feature>
<comment type="subunit">
    <text evidence="8">Homodimers and heterodimers.</text>
</comment>
<dbReference type="Gramene" id="Kaladp0054s0029.1.v1.1">
    <property type="protein sequence ID" value="Kaladp0054s0029.1.v1.1"/>
    <property type="gene ID" value="Kaladp0054s0029.v1.1"/>
</dbReference>
<dbReference type="Pfam" id="PF06507">
    <property type="entry name" value="ARF_AD"/>
    <property type="match status" value="1"/>
</dbReference>
<reference evidence="11" key="1">
    <citation type="submission" date="2021-01" db="UniProtKB">
        <authorList>
            <consortium name="EnsemblPlants"/>
        </authorList>
    </citation>
    <scope>IDENTIFICATION</scope>
</reference>
<evidence type="ECO:0000256" key="6">
    <source>
        <dbReference type="ARBA" id="ARBA00023242"/>
    </source>
</evidence>
<dbReference type="Gene3D" id="3.10.20.90">
    <property type="entry name" value="Phosphatidylinositol 3-kinase Catalytic Subunit, Chain A, domain 1"/>
    <property type="match status" value="1"/>
</dbReference>
<keyword evidence="7 8" id="KW-0927">Auxin signaling pathway</keyword>
<dbReference type="InterPro" id="IPR015300">
    <property type="entry name" value="DNA-bd_pseudobarrel_sf"/>
</dbReference>
<dbReference type="InterPro" id="IPR003340">
    <property type="entry name" value="B3_DNA-bd"/>
</dbReference>
<evidence type="ECO:0000256" key="4">
    <source>
        <dbReference type="ARBA" id="ARBA00023125"/>
    </source>
</evidence>
<protein>
    <recommendedName>
        <fullName evidence="8">Auxin response factor</fullName>
    </recommendedName>
</protein>
<dbReference type="SUPFAM" id="SSF101936">
    <property type="entry name" value="DNA-binding pseudobarrel domain"/>
    <property type="match status" value="1"/>
</dbReference>
<dbReference type="SMART" id="SM01019">
    <property type="entry name" value="B3"/>
    <property type="match status" value="1"/>
</dbReference>
<dbReference type="Gene3D" id="2.30.30.1040">
    <property type="match status" value="1"/>
</dbReference>
<feature type="region of interest" description="Disordered" evidence="9">
    <location>
        <begin position="541"/>
        <end position="572"/>
    </location>
</feature>